<comment type="caution">
    <text evidence="3">The sequence shown here is derived from an EMBL/GenBank/DDBJ whole genome shotgun (WGS) entry which is preliminary data.</text>
</comment>
<feature type="transmembrane region" description="Helical" evidence="2">
    <location>
        <begin position="66"/>
        <end position="87"/>
    </location>
</feature>
<organism evidence="3 4">
    <name type="scientific">Streptomyces qinglanensis</name>
    <dbReference type="NCBI Taxonomy" id="943816"/>
    <lineage>
        <taxon>Bacteria</taxon>
        <taxon>Bacillati</taxon>
        <taxon>Actinomycetota</taxon>
        <taxon>Actinomycetes</taxon>
        <taxon>Kitasatosporales</taxon>
        <taxon>Streptomycetaceae</taxon>
        <taxon>Streptomyces</taxon>
    </lineage>
</organism>
<dbReference type="EMBL" id="LJGV01000022">
    <property type="protein sequence ID" value="OEV00927.1"/>
    <property type="molecule type" value="Genomic_DNA"/>
</dbReference>
<evidence type="ECO:0000256" key="1">
    <source>
        <dbReference type="SAM" id="MobiDB-lite"/>
    </source>
</evidence>
<dbReference type="PATRIC" id="fig|943816.4.peg.99"/>
<gene>
    <name evidence="3" type="ORF">AN217_03920</name>
</gene>
<name>A0A1E7KAR8_9ACTN</name>
<dbReference type="Pfam" id="PF07332">
    <property type="entry name" value="Phage_holin_3_6"/>
    <property type="match status" value="1"/>
</dbReference>
<reference evidence="3 4" key="1">
    <citation type="journal article" date="2016" name="Front. Microbiol.">
        <title>Comparative Genomics Analysis of Streptomyces Species Reveals Their Adaptation to the Marine Environment and Their Diversity at the Genomic Level.</title>
        <authorList>
            <person name="Tian X."/>
            <person name="Zhang Z."/>
            <person name="Yang T."/>
            <person name="Chen M."/>
            <person name="Li J."/>
            <person name="Chen F."/>
            <person name="Yang J."/>
            <person name="Li W."/>
            <person name="Zhang B."/>
            <person name="Zhang Z."/>
            <person name="Wu J."/>
            <person name="Zhang C."/>
            <person name="Long L."/>
            <person name="Xiao J."/>
        </authorList>
    </citation>
    <scope>NUCLEOTIDE SEQUENCE [LARGE SCALE GENOMIC DNA]</scope>
    <source>
        <strain evidence="3 4">SCSIO M10379</strain>
    </source>
</reference>
<keyword evidence="2" id="KW-0472">Membrane</keyword>
<dbReference type="AlphaFoldDB" id="A0A1E7KAR8"/>
<dbReference type="InterPro" id="IPR009937">
    <property type="entry name" value="Phage_holin_3_6"/>
</dbReference>
<feature type="compositionally biased region" description="Basic and acidic residues" evidence="1">
    <location>
        <begin position="110"/>
        <end position="120"/>
    </location>
</feature>
<accession>A0A1E7KAR8</accession>
<keyword evidence="2" id="KW-0812">Transmembrane</keyword>
<evidence type="ECO:0000256" key="2">
    <source>
        <dbReference type="SAM" id="Phobius"/>
    </source>
</evidence>
<evidence type="ECO:0000313" key="3">
    <source>
        <dbReference type="EMBL" id="OEV00927.1"/>
    </source>
</evidence>
<sequence length="120" mass="12484">MVQHASEQVSQLMRQELQLAQAEMRQKGKRFGLGGGMFGGAGVLGFVALQALAATVIVALDLVLPLWLAALVVTAALAVVAGTLAVLGKGQIGKATPAKPEETVQSLKADVAEVKERSHR</sequence>
<feature type="transmembrane region" description="Helical" evidence="2">
    <location>
        <begin position="31"/>
        <end position="60"/>
    </location>
</feature>
<evidence type="ECO:0008006" key="5">
    <source>
        <dbReference type="Google" id="ProtNLM"/>
    </source>
</evidence>
<proteinExistence type="predicted"/>
<protein>
    <recommendedName>
        <fullName evidence="5">Holin-X, holin superfamily III</fullName>
    </recommendedName>
</protein>
<keyword evidence="2" id="KW-1133">Transmembrane helix</keyword>
<dbReference type="Proteomes" id="UP000175829">
    <property type="component" value="Unassembled WGS sequence"/>
</dbReference>
<evidence type="ECO:0000313" key="4">
    <source>
        <dbReference type="Proteomes" id="UP000175829"/>
    </source>
</evidence>
<feature type="region of interest" description="Disordered" evidence="1">
    <location>
        <begin position="94"/>
        <end position="120"/>
    </location>
</feature>